<name>A0A8D0S5D0_PIG</name>
<dbReference type="Proteomes" id="UP000694727">
    <property type="component" value="Unplaced"/>
</dbReference>
<dbReference type="AlphaFoldDB" id="A0A8D0S5D0"/>
<evidence type="ECO:0000313" key="1">
    <source>
        <dbReference type="Ensembl" id="ENSSSCP00025025615.1"/>
    </source>
</evidence>
<evidence type="ECO:0008006" key="3">
    <source>
        <dbReference type="Google" id="ProtNLM"/>
    </source>
</evidence>
<reference evidence="1" key="1">
    <citation type="submission" date="2025-08" db="UniProtKB">
        <authorList>
            <consortium name="Ensembl"/>
        </authorList>
    </citation>
    <scope>IDENTIFICATION</scope>
</reference>
<sequence>MNLAKSQDTKLIHRNQQHFYILTMKYQKEIKETVLFTTTSKRIKYLGINLPKEEKDLYSENSKTLMKGINDDTNRRKDVPCSWIGRINVIKMTILPKAIDRFSAILIKLPRIFFTELEQNTFKVCLKHKRPRIAKAILRKKNGAGGIRLPDFRLYYKAITIWYWYKDRNIDQWNRIESPELNPCTYTQLIYDKEGKNIQWRKDRLFSKWCWENWTATCKRWKLEHSLTPYTKINSKWIKDLNIRPETVKLLEENWLNTFQHKPRQCLLRSTS</sequence>
<organism evidence="1 2">
    <name type="scientific">Sus scrofa</name>
    <name type="common">Pig</name>
    <dbReference type="NCBI Taxonomy" id="9823"/>
    <lineage>
        <taxon>Eukaryota</taxon>
        <taxon>Metazoa</taxon>
        <taxon>Chordata</taxon>
        <taxon>Craniata</taxon>
        <taxon>Vertebrata</taxon>
        <taxon>Euteleostomi</taxon>
        <taxon>Mammalia</taxon>
        <taxon>Eutheria</taxon>
        <taxon>Laurasiatheria</taxon>
        <taxon>Artiodactyla</taxon>
        <taxon>Suina</taxon>
        <taxon>Suidae</taxon>
        <taxon>Sus</taxon>
    </lineage>
</organism>
<protein>
    <recommendedName>
        <fullName evidence="3">Reverse transcriptase domain-containing protein</fullName>
    </recommendedName>
</protein>
<dbReference type="Ensembl" id="ENSSSCT00025060397.1">
    <property type="protein sequence ID" value="ENSSSCP00025025615.1"/>
    <property type="gene ID" value="ENSSSCG00025044528.1"/>
</dbReference>
<evidence type="ECO:0000313" key="2">
    <source>
        <dbReference type="Proteomes" id="UP000694727"/>
    </source>
</evidence>
<proteinExistence type="predicted"/>
<accession>A0A8D0S5D0</accession>
<dbReference type="PANTHER" id="PTHR19446">
    <property type="entry name" value="REVERSE TRANSCRIPTASES"/>
    <property type="match status" value="1"/>
</dbReference>